<proteinExistence type="predicted"/>
<protein>
    <recommendedName>
        <fullName evidence="4">DUF3309 domain-containing protein</fullName>
    </recommendedName>
</protein>
<evidence type="ECO:0008006" key="4">
    <source>
        <dbReference type="Google" id="ProtNLM"/>
    </source>
</evidence>
<organism evidence="2 3">
    <name type="scientific">Methylobacterium gnaphalii</name>
    <dbReference type="NCBI Taxonomy" id="1010610"/>
    <lineage>
        <taxon>Bacteria</taxon>
        <taxon>Pseudomonadati</taxon>
        <taxon>Pseudomonadota</taxon>
        <taxon>Alphaproteobacteria</taxon>
        <taxon>Hyphomicrobiales</taxon>
        <taxon>Methylobacteriaceae</taxon>
        <taxon>Methylobacterium</taxon>
    </lineage>
</organism>
<sequence length="55" mass="5563">MGLLEILLIILILIAFGGGNFGFGGAYRGPGNIVGLLLTVLLVILIVRALQGAGA</sequence>
<gene>
    <name evidence="2" type="ORF">MGN01_05460</name>
</gene>
<comment type="caution">
    <text evidence="2">The sequence shown here is derived from an EMBL/GenBank/DDBJ whole genome shotgun (WGS) entry which is preliminary data.</text>
</comment>
<evidence type="ECO:0000313" key="3">
    <source>
        <dbReference type="Proteomes" id="UP000321750"/>
    </source>
</evidence>
<dbReference type="AlphaFoldDB" id="A0A512JFH1"/>
<name>A0A512JFH1_9HYPH</name>
<evidence type="ECO:0000313" key="2">
    <source>
        <dbReference type="EMBL" id="GEP08701.1"/>
    </source>
</evidence>
<dbReference type="EMBL" id="BJZV01000002">
    <property type="protein sequence ID" value="GEP08701.1"/>
    <property type="molecule type" value="Genomic_DNA"/>
</dbReference>
<keyword evidence="1" id="KW-1133">Transmembrane helix</keyword>
<keyword evidence="1" id="KW-0472">Membrane</keyword>
<dbReference type="Proteomes" id="UP000321750">
    <property type="component" value="Unassembled WGS sequence"/>
</dbReference>
<reference evidence="2 3" key="1">
    <citation type="submission" date="2019-07" db="EMBL/GenBank/DDBJ databases">
        <title>Whole genome shotgun sequence of Methylobacterium gnaphalii NBRC 107716.</title>
        <authorList>
            <person name="Hosoyama A."/>
            <person name="Uohara A."/>
            <person name="Ohji S."/>
            <person name="Ichikawa N."/>
        </authorList>
    </citation>
    <scope>NUCLEOTIDE SEQUENCE [LARGE SCALE GENOMIC DNA]</scope>
    <source>
        <strain evidence="2 3">NBRC 107716</strain>
    </source>
</reference>
<keyword evidence="1" id="KW-0812">Transmembrane</keyword>
<dbReference type="RefSeq" id="WP_147045036.1">
    <property type="nucleotide sequence ID" value="NZ_BJZV01000002.1"/>
</dbReference>
<feature type="transmembrane region" description="Helical" evidence="1">
    <location>
        <begin position="7"/>
        <end position="27"/>
    </location>
</feature>
<accession>A0A512JFH1</accession>
<evidence type="ECO:0000256" key="1">
    <source>
        <dbReference type="SAM" id="Phobius"/>
    </source>
</evidence>
<keyword evidence="3" id="KW-1185">Reference proteome</keyword>
<feature type="transmembrane region" description="Helical" evidence="1">
    <location>
        <begin position="33"/>
        <end position="50"/>
    </location>
</feature>